<evidence type="ECO:0000256" key="3">
    <source>
        <dbReference type="ARBA" id="ARBA00022777"/>
    </source>
</evidence>
<feature type="domain" description="GHMP kinase C-terminal" evidence="5">
    <location>
        <begin position="43"/>
        <end position="122"/>
    </location>
</feature>
<gene>
    <name evidence="6" type="ORF">AVDCRST_MAG93-583</name>
</gene>
<sequence>MIGNTGVIAATSAINGRVREWLAAQPRTRMAYFAAVGALSRTAIPLLERGEWAELGRLFTLNQLILEKIGVSCPQLEALIDAALDAGASGAKLSGSGGGGIMIALASPETEHAIAEAITAAGGVALTPAVGVPGVQTSSN</sequence>
<dbReference type="AlphaFoldDB" id="A0A6J4HJV4"/>
<protein>
    <recommendedName>
        <fullName evidence="5">GHMP kinase C-terminal domain-containing protein</fullName>
    </recommendedName>
</protein>
<dbReference type="PANTHER" id="PTHR43290:SF2">
    <property type="entry name" value="MEVALONATE KINASE"/>
    <property type="match status" value="1"/>
</dbReference>
<dbReference type="InterPro" id="IPR036554">
    <property type="entry name" value="GHMP_kinase_C_sf"/>
</dbReference>
<evidence type="ECO:0000256" key="4">
    <source>
        <dbReference type="ARBA" id="ARBA00022842"/>
    </source>
</evidence>
<dbReference type="SUPFAM" id="SSF55060">
    <property type="entry name" value="GHMP Kinase, C-terminal domain"/>
    <property type="match status" value="1"/>
</dbReference>
<keyword evidence="3" id="KW-0418">Kinase</keyword>
<dbReference type="Pfam" id="PF08544">
    <property type="entry name" value="GHMP_kinases_C"/>
    <property type="match status" value="1"/>
</dbReference>
<reference evidence="6" key="1">
    <citation type="submission" date="2020-02" db="EMBL/GenBank/DDBJ databases">
        <authorList>
            <person name="Meier V. D."/>
        </authorList>
    </citation>
    <scope>NUCLEOTIDE SEQUENCE</scope>
    <source>
        <strain evidence="6">AVDCRST_MAG93</strain>
    </source>
</reference>
<evidence type="ECO:0000313" key="6">
    <source>
        <dbReference type="EMBL" id="CAA9224159.1"/>
    </source>
</evidence>
<dbReference type="PANTHER" id="PTHR43290">
    <property type="entry name" value="MEVALONATE KINASE"/>
    <property type="match status" value="1"/>
</dbReference>
<dbReference type="EMBL" id="CADCTR010000188">
    <property type="protein sequence ID" value="CAA9224159.1"/>
    <property type="molecule type" value="Genomic_DNA"/>
</dbReference>
<dbReference type="InterPro" id="IPR013750">
    <property type="entry name" value="GHMP_kinase_C_dom"/>
</dbReference>
<evidence type="ECO:0000259" key="5">
    <source>
        <dbReference type="Pfam" id="PF08544"/>
    </source>
</evidence>
<keyword evidence="2" id="KW-0808">Transferase</keyword>
<keyword evidence="1" id="KW-0963">Cytoplasm</keyword>
<dbReference type="GO" id="GO:0005524">
    <property type="term" value="F:ATP binding"/>
    <property type="evidence" value="ECO:0007669"/>
    <property type="project" value="InterPro"/>
</dbReference>
<dbReference type="Gene3D" id="3.30.70.890">
    <property type="entry name" value="GHMP kinase, C-terminal domain"/>
    <property type="match status" value="1"/>
</dbReference>
<evidence type="ECO:0000256" key="2">
    <source>
        <dbReference type="ARBA" id="ARBA00022679"/>
    </source>
</evidence>
<dbReference type="InterPro" id="IPR006205">
    <property type="entry name" value="Mev_gal_kin"/>
</dbReference>
<proteinExistence type="predicted"/>
<name>A0A6J4HJV4_9CHLR</name>
<dbReference type="GO" id="GO:0005829">
    <property type="term" value="C:cytosol"/>
    <property type="evidence" value="ECO:0007669"/>
    <property type="project" value="TreeGrafter"/>
</dbReference>
<keyword evidence="4" id="KW-0460">Magnesium</keyword>
<accession>A0A6J4HJV4</accession>
<organism evidence="6">
    <name type="scientific">uncultured Chloroflexia bacterium</name>
    <dbReference type="NCBI Taxonomy" id="1672391"/>
    <lineage>
        <taxon>Bacteria</taxon>
        <taxon>Bacillati</taxon>
        <taxon>Chloroflexota</taxon>
        <taxon>Chloroflexia</taxon>
        <taxon>environmental samples</taxon>
    </lineage>
</organism>
<dbReference type="GO" id="GO:0004496">
    <property type="term" value="F:mevalonate kinase activity"/>
    <property type="evidence" value="ECO:0007669"/>
    <property type="project" value="InterPro"/>
</dbReference>
<dbReference type="GO" id="GO:0019287">
    <property type="term" value="P:isopentenyl diphosphate biosynthetic process, mevalonate pathway"/>
    <property type="evidence" value="ECO:0007669"/>
    <property type="project" value="TreeGrafter"/>
</dbReference>
<evidence type="ECO:0000256" key="1">
    <source>
        <dbReference type="ARBA" id="ARBA00022490"/>
    </source>
</evidence>